<name>A0A553BDB9_9FLAO</name>
<evidence type="ECO:0000313" key="2">
    <source>
        <dbReference type="EMBL" id="TRX05867.1"/>
    </source>
</evidence>
<feature type="coiled-coil region" evidence="1">
    <location>
        <begin position="154"/>
        <end position="181"/>
    </location>
</feature>
<organism evidence="3 5">
    <name type="scientific">Flavobacterium gawalongense</name>
    <dbReference type="NCBI Taxonomy" id="2594432"/>
    <lineage>
        <taxon>Bacteria</taxon>
        <taxon>Pseudomonadati</taxon>
        <taxon>Bacteroidota</taxon>
        <taxon>Flavobacteriia</taxon>
        <taxon>Flavobacteriales</taxon>
        <taxon>Flavobacteriaceae</taxon>
        <taxon>Flavobacterium</taxon>
    </lineage>
</organism>
<dbReference type="Proteomes" id="UP000318528">
    <property type="component" value="Unassembled WGS sequence"/>
</dbReference>
<dbReference type="AlphaFoldDB" id="A0A553BDB9"/>
<comment type="caution">
    <text evidence="3">The sequence shown here is derived from an EMBL/GenBank/DDBJ whole genome shotgun (WGS) entry which is preliminary data.</text>
</comment>
<reference evidence="4 5" key="1">
    <citation type="submission" date="2019-07" db="EMBL/GenBank/DDBJ databases">
        <title>Novel species of Flavobacterium.</title>
        <authorList>
            <person name="Liu Q."/>
            <person name="Xin Y.-H."/>
        </authorList>
    </citation>
    <scope>NUCLEOTIDE SEQUENCE [LARGE SCALE GENOMIC DNA]</scope>
    <source>
        <strain evidence="2 4">GSP39</strain>
        <strain evidence="3 5">GSR22</strain>
    </source>
</reference>
<dbReference type="EMBL" id="VJZN01000014">
    <property type="protein sequence ID" value="TRX05867.1"/>
    <property type="molecule type" value="Genomic_DNA"/>
</dbReference>
<evidence type="ECO:0000313" key="4">
    <source>
        <dbReference type="Proteomes" id="UP000318528"/>
    </source>
</evidence>
<proteinExistence type="predicted"/>
<sequence length="329" mass="38262">MVELNANSNGKPVFVNPDNKIILNLNSWTDQTTFNLYDLNSKSGKWVERNKDIVKSTTMKKELDSLPIISELPRKQSSFSFDIKDETKNNPEISEYENVLFEPVDKLKCGASDATDIKIRSLKNGTYELTFIVKIENEIIHQSKCICYLAFKEGKDYNKALEQYKKRYASLINKRKKMKKEIEAKWKTYNDIVNIYRKNDFKKLNGIDKVTRTLEINNFGFTNCDRPTSYPQGNEIEPIYTDEDGNIITIKNVVLAEMETNALFRFDNVIKYNHNNKNMLWGITGDGKLAYLKPKDFKLIVDMASKQKIKMHIYNGKLESYEDVMTVLF</sequence>
<protein>
    <submittedName>
        <fullName evidence="3">Uncharacterized protein</fullName>
    </submittedName>
</protein>
<dbReference type="RefSeq" id="WP_143387465.1">
    <property type="nucleotide sequence ID" value="NZ_VJZL01000035.1"/>
</dbReference>
<dbReference type="Proteomes" id="UP000318669">
    <property type="component" value="Unassembled WGS sequence"/>
</dbReference>
<keyword evidence="1" id="KW-0175">Coiled coil</keyword>
<gene>
    <name evidence="3" type="ORF">FNW11_14770</name>
    <name evidence="2" type="ORF">FNW12_09610</name>
</gene>
<keyword evidence="4" id="KW-1185">Reference proteome</keyword>
<evidence type="ECO:0000256" key="1">
    <source>
        <dbReference type="SAM" id="Coils"/>
    </source>
</evidence>
<evidence type="ECO:0000313" key="5">
    <source>
        <dbReference type="Proteomes" id="UP000318669"/>
    </source>
</evidence>
<evidence type="ECO:0000313" key="3">
    <source>
        <dbReference type="EMBL" id="TRX06253.1"/>
    </source>
</evidence>
<dbReference type="EMBL" id="VJZL01000035">
    <property type="protein sequence ID" value="TRX06253.1"/>
    <property type="molecule type" value="Genomic_DNA"/>
</dbReference>
<dbReference type="OrthoDB" id="1494541at2"/>
<accession>A0A553BDB9</accession>